<dbReference type="SUPFAM" id="SSF54995">
    <property type="entry name" value="Ribosomal protein S6"/>
    <property type="match status" value="1"/>
</dbReference>
<dbReference type="OrthoDB" id="9812702at2"/>
<keyword evidence="2 6" id="KW-0689">Ribosomal protein</keyword>
<dbReference type="NCBIfam" id="TIGR00166">
    <property type="entry name" value="S6"/>
    <property type="match status" value="1"/>
</dbReference>
<dbReference type="GO" id="GO:0005737">
    <property type="term" value="C:cytoplasm"/>
    <property type="evidence" value="ECO:0007669"/>
    <property type="project" value="UniProtKB-ARBA"/>
</dbReference>
<dbReference type="AlphaFoldDB" id="A0A1H5YKN4"/>
<dbReference type="InterPro" id="IPR000529">
    <property type="entry name" value="Ribosomal_bS6"/>
</dbReference>
<keyword evidence="8" id="KW-1185">Reference proteome</keyword>
<sequence>MQQYESVIILTPLLSEDAAKEVIAKFKDILVEGGAEIIAEDNWGLKKLAYPIQKKTTGFYHLTEFKAPGDLIKNLEVQYKRDERVMRFLTISLDKHAVAYNEKKRSGAFNKKVEPKTEEVAN</sequence>
<keyword evidence="6" id="KW-0699">rRNA-binding</keyword>
<dbReference type="Proteomes" id="UP000236731">
    <property type="component" value="Unassembled WGS sequence"/>
</dbReference>
<dbReference type="PANTHER" id="PTHR21011:SF1">
    <property type="entry name" value="SMALL RIBOSOMAL SUBUNIT PROTEIN BS6M"/>
    <property type="match status" value="1"/>
</dbReference>
<evidence type="ECO:0000256" key="5">
    <source>
        <dbReference type="ARBA" id="ARBA00035294"/>
    </source>
</evidence>
<dbReference type="GO" id="GO:0070181">
    <property type="term" value="F:small ribosomal subunit rRNA binding"/>
    <property type="evidence" value="ECO:0007669"/>
    <property type="project" value="TreeGrafter"/>
</dbReference>
<dbReference type="InterPro" id="IPR020814">
    <property type="entry name" value="Ribosomal_S6_plastid/chlpt"/>
</dbReference>
<dbReference type="GO" id="GO:0003735">
    <property type="term" value="F:structural constituent of ribosome"/>
    <property type="evidence" value="ECO:0007669"/>
    <property type="project" value="InterPro"/>
</dbReference>
<dbReference type="CDD" id="cd00473">
    <property type="entry name" value="bS6"/>
    <property type="match status" value="1"/>
</dbReference>
<dbReference type="GO" id="GO:0006412">
    <property type="term" value="P:translation"/>
    <property type="evidence" value="ECO:0007669"/>
    <property type="project" value="UniProtKB-UniRule"/>
</dbReference>
<evidence type="ECO:0000313" key="7">
    <source>
        <dbReference type="EMBL" id="SEG24280.1"/>
    </source>
</evidence>
<protein>
    <recommendedName>
        <fullName evidence="5 6">Small ribosomal subunit protein bS6</fullName>
    </recommendedName>
</protein>
<dbReference type="HAMAP" id="MF_00360">
    <property type="entry name" value="Ribosomal_bS6"/>
    <property type="match status" value="1"/>
</dbReference>
<evidence type="ECO:0000256" key="6">
    <source>
        <dbReference type="HAMAP-Rule" id="MF_00360"/>
    </source>
</evidence>
<dbReference type="GO" id="GO:0005840">
    <property type="term" value="C:ribosome"/>
    <property type="evidence" value="ECO:0007669"/>
    <property type="project" value="UniProtKB-KW"/>
</dbReference>
<dbReference type="EMBL" id="FNUT01000006">
    <property type="protein sequence ID" value="SEG24280.1"/>
    <property type="molecule type" value="Genomic_DNA"/>
</dbReference>
<dbReference type="GO" id="GO:1990904">
    <property type="term" value="C:ribonucleoprotein complex"/>
    <property type="evidence" value="ECO:0007669"/>
    <property type="project" value="UniProtKB-KW"/>
</dbReference>
<evidence type="ECO:0000313" key="8">
    <source>
        <dbReference type="Proteomes" id="UP000236731"/>
    </source>
</evidence>
<reference evidence="8" key="1">
    <citation type="submission" date="2016-10" db="EMBL/GenBank/DDBJ databases">
        <authorList>
            <person name="Varghese N."/>
            <person name="Submissions S."/>
        </authorList>
    </citation>
    <scope>NUCLEOTIDE SEQUENCE [LARGE SCALE GENOMIC DNA]</scope>
    <source>
        <strain evidence="8">DSM 22361</strain>
    </source>
</reference>
<proteinExistence type="inferred from homology"/>
<evidence type="ECO:0000256" key="3">
    <source>
        <dbReference type="ARBA" id="ARBA00023274"/>
    </source>
</evidence>
<dbReference type="Gene3D" id="3.30.70.60">
    <property type="match status" value="1"/>
</dbReference>
<comment type="similarity">
    <text evidence="1 6">Belongs to the bacterial ribosomal protein bS6 family.</text>
</comment>
<keyword evidence="3 6" id="KW-0687">Ribonucleoprotein</keyword>
<dbReference type="InterPro" id="IPR035980">
    <property type="entry name" value="Ribosomal_bS6_sf"/>
</dbReference>
<dbReference type="PANTHER" id="PTHR21011">
    <property type="entry name" value="MITOCHONDRIAL 28S RIBOSOMAL PROTEIN S6"/>
    <property type="match status" value="1"/>
</dbReference>
<dbReference type="InterPro" id="IPR014717">
    <property type="entry name" value="Transl_elong_EF1B/ribsomal_bS6"/>
</dbReference>
<name>A0A1H5YKN4_9SPHI</name>
<dbReference type="Pfam" id="PF01250">
    <property type="entry name" value="Ribosomal_S6"/>
    <property type="match status" value="1"/>
</dbReference>
<evidence type="ECO:0000256" key="4">
    <source>
        <dbReference type="ARBA" id="ARBA00035104"/>
    </source>
</evidence>
<evidence type="ECO:0000256" key="2">
    <source>
        <dbReference type="ARBA" id="ARBA00022980"/>
    </source>
</evidence>
<dbReference type="RefSeq" id="WP_103906216.1">
    <property type="nucleotide sequence ID" value="NZ_CP049246.1"/>
</dbReference>
<gene>
    <name evidence="6" type="primary">rpsF</name>
    <name evidence="7" type="ORF">SAMN05421877_10628</name>
</gene>
<accession>A0A1H5YKN4</accession>
<keyword evidence="6" id="KW-0694">RNA-binding</keyword>
<comment type="function">
    <text evidence="4 6">Binds together with bS18 to 16S ribosomal RNA.</text>
</comment>
<organism evidence="7 8">
    <name type="scientific">Sphingobacterium lactis</name>
    <dbReference type="NCBI Taxonomy" id="797291"/>
    <lineage>
        <taxon>Bacteria</taxon>
        <taxon>Pseudomonadati</taxon>
        <taxon>Bacteroidota</taxon>
        <taxon>Sphingobacteriia</taxon>
        <taxon>Sphingobacteriales</taxon>
        <taxon>Sphingobacteriaceae</taxon>
        <taxon>Sphingobacterium</taxon>
    </lineage>
</organism>
<evidence type="ECO:0000256" key="1">
    <source>
        <dbReference type="ARBA" id="ARBA00009512"/>
    </source>
</evidence>